<proteinExistence type="predicted"/>
<evidence type="ECO:0000313" key="2">
    <source>
        <dbReference type="Proteomes" id="UP000011744"/>
    </source>
</evidence>
<comment type="caution">
    <text evidence="1">The sequence shown here is derived from an EMBL/GenBank/DDBJ whole genome shotgun (WGS) entry which is preliminary data.</text>
</comment>
<dbReference type="PATRIC" id="fig|1244869.3.peg.4461"/>
<keyword evidence="2" id="KW-1185">Reference proteome</keyword>
<accession>M3A3X2</accession>
<sequence>MLQLKFSNEKKVLVSEARKKTPRQVVLDGIQNQVELLKNPGFTVERVRYSKGAENGNTRQSISRPPQAWFWKSANDGTLLMEIRYGRTVVELQGQGMANTVIAGKTNADAIKVLEQIATAVKAGELDEPLEAARIKAKHRRGKSE</sequence>
<dbReference type="EMBL" id="AONQ01000144">
    <property type="protein sequence ID" value="EME67563.1"/>
    <property type="molecule type" value="Genomic_DNA"/>
</dbReference>
<evidence type="ECO:0000313" key="1">
    <source>
        <dbReference type="EMBL" id="EME67563.1"/>
    </source>
</evidence>
<protein>
    <submittedName>
        <fullName evidence="1">Uncharacterized protein</fullName>
    </submittedName>
</protein>
<dbReference type="RefSeq" id="WP_008622524.1">
    <property type="nucleotide sequence ID" value="NZ_AONQ01000144.1"/>
</dbReference>
<dbReference type="AlphaFoldDB" id="M3A3X2"/>
<name>M3A3X2_9PROT</name>
<gene>
    <name evidence="1" type="ORF">H261_22878</name>
</gene>
<dbReference type="Proteomes" id="UP000011744">
    <property type="component" value="Unassembled WGS sequence"/>
</dbReference>
<organism evidence="1 2">
    <name type="scientific">Paramagnetospirillum caucaseum</name>
    <dbReference type="NCBI Taxonomy" id="1244869"/>
    <lineage>
        <taxon>Bacteria</taxon>
        <taxon>Pseudomonadati</taxon>
        <taxon>Pseudomonadota</taxon>
        <taxon>Alphaproteobacteria</taxon>
        <taxon>Rhodospirillales</taxon>
        <taxon>Magnetospirillaceae</taxon>
        <taxon>Paramagnetospirillum</taxon>
    </lineage>
</organism>
<reference evidence="1 2" key="1">
    <citation type="journal article" date="2014" name="Genome Announc.">
        <title>Draft Genome Sequence of Magnetospirillum sp. Strain SO-1, a Freshwater Magnetotactic Bacterium Isolated from the Ol'khovka River, Russia.</title>
        <authorList>
            <person name="Grouzdev D.S."/>
            <person name="Dziuba M.V."/>
            <person name="Sukhacheva M.S."/>
            <person name="Mardanov A.V."/>
            <person name="Beletskiy A.V."/>
            <person name="Kuznetsov B.B."/>
            <person name="Skryabin K.G."/>
        </authorList>
    </citation>
    <scope>NUCLEOTIDE SEQUENCE [LARGE SCALE GENOMIC DNA]</scope>
    <source>
        <strain evidence="1 2">SO-1</strain>
    </source>
</reference>